<proteinExistence type="predicted"/>
<dbReference type="EnsemblProtists" id="PYU1_T007765">
    <property type="protein sequence ID" value="PYU1_T007765"/>
    <property type="gene ID" value="PYU1_G007749"/>
</dbReference>
<dbReference type="HOGENOM" id="CLU_1860581_0_0_1"/>
<keyword evidence="2" id="KW-1185">Reference proteome</keyword>
<dbReference type="InParanoid" id="K3WS21"/>
<reference evidence="1" key="3">
    <citation type="submission" date="2015-02" db="UniProtKB">
        <authorList>
            <consortium name="EnsemblProtists"/>
        </authorList>
    </citation>
    <scope>IDENTIFICATION</scope>
    <source>
        <strain evidence="1">DAOM BR144</strain>
    </source>
</reference>
<evidence type="ECO:0000313" key="2">
    <source>
        <dbReference type="Proteomes" id="UP000019132"/>
    </source>
</evidence>
<dbReference type="AlphaFoldDB" id="K3WS21"/>
<evidence type="ECO:0000313" key="1">
    <source>
        <dbReference type="EnsemblProtists" id="PYU1_T007765"/>
    </source>
</evidence>
<reference evidence="2" key="2">
    <citation type="submission" date="2010-04" db="EMBL/GenBank/DDBJ databases">
        <authorList>
            <person name="Buell R."/>
            <person name="Hamilton J."/>
            <person name="Hostetler J."/>
        </authorList>
    </citation>
    <scope>NUCLEOTIDE SEQUENCE [LARGE SCALE GENOMIC DNA]</scope>
    <source>
        <strain evidence="2">DAOM:BR144</strain>
    </source>
</reference>
<name>K3WS21_GLOUD</name>
<protein>
    <submittedName>
        <fullName evidence="1">Uncharacterized protein</fullName>
    </submittedName>
</protein>
<accession>K3WS21</accession>
<sequence>GVVLREAAHRARLAAAAARGLLLDPVCRVRQVDGSDRRQDAAVRGGRGAPAVVRAESLRRAHHVGRSATDPIQWRAARQIVARCDLEPRVPRVQPPRQGAAQAHCVINSRVEWALEACKQFISRCTTAQANVVINQLY</sequence>
<dbReference type="Proteomes" id="UP000019132">
    <property type="component" value="Unassembled WGS sequence"/>
</dbReference>
<dbReference type="EMBL" id="GL376617">
    <property type="status" value="NOT_ANNOTATED_CDS"/>
    <property type="molecule type" value="Genomic_DNA"/>
</dbReference>
<reference evidence="2" key="1">
    <citation type="journal article" date="2010" name="Genome Biol.">
        <title>Genome sequence of the necrotrophic plant pathogen Pythium ultimum reveals original pathogenicity mechanisms and effector repertoire.</title>
        <authorList>
            <person name="Levesque C.A."/>
            <person name="Brouwer H."/>
            <person name="Cano L."/>
            <person name="Hamilton J.P."/>
            <person name="Holt C."/>
            <person name="Huitema E."/>
            <person name="Raffaele S."/>
            <person name="Robideau G.P."/>
            <person name="Thines M."/>
            <person name="Win J."/>
            <person name="Zerillo M.M."/>
            <person name="Beakes G.W."/>
            <person name="Boore J.L."/>
            <person name="Busam D."/>
            <person name="Dumas B."/>
            <person name="Ferriera S."/>
            <person name="Fuerstenberg S.I."/>
            <person name="Gachon C.M."/>
            <person name="Gaulin E."/>
            <person name="Govers F."/>
            <person name="Grenville-Briggs L."/>
            <person name="Horner N."/>
            <person name="Hostetler J."/>
            <person name="Jiang R.H."/>
            <person name="Johnson J."/>
            <person name="Krajaejun T."/>
            <person name="Lin H."/>
            <person name="Meijer H.J."/>
            <person name="Moore B."/>
            <person name="Morris P."/>
            <person name="Phuntmart V."/>
            <person name="Puiu D."/>
            <person name="Shetty J."/>
            <person name="Stajich J.E."/>
            <person name="Tripathy S."/>
            <person name="Wawra S."/>
            <person name="van West P."/>
            <person name="Whitty B.R."/>
            <person name="Coutinho P.M."/>
            <person name="Henrissat B."/>
            <person name="Martin F."/>
            <person name="Thomas P.D."/>
            <person name="Tyler B.M."/>
            <person name="De Vries R.P."/>
            <person name="Kamoun S."/>
            <person name="Yandell M."/>
            <person name="Tisserat N."/>
            <person name="Buell C.R."/>
        </authorList>
    </citation>
    <scope>NUCLEOTIDE SEQUENCE</scope>
    <source>
        <strain evidence="2">DAOM:BR144</strain>
    </source>
</reference>
<organism evidence="1 2">
    <name type="scientific">Globisporangium ultimum (strain ATCC 200006 / CBS 805.95 / DAOM BR144)</name>
    <name type="common">Pythium ultimum</name>
    <dbReference type="NCBI Taxonomy" id="431595"/>
    <lineage>
        <taxon>Eukaryota</taxon>
        <taxon>Sar</taxon>
        <taxon>Stramenopiles</taxon>
        <taxon>Oomycota</taxon>
        <taxon>Peronosporomycetes</taxon>
        <taxon>Pythiales</taxon>
        <taxon>Pythiaceae</taxon>
        <taxon>Globisporangium</taxon>
    </lineage>
</organism>
<dbReference type="VEuPathDB" id="FungiDB:PYU1_G007749"/>